<organism evidence="2 3">
    <name type="scientific">Monilinia laxa</name>
    <name type="common">Brown rot fungus</name>
    <name type="synonym">Sclerotinia laxa</name>
    <dbReference type="NCBI Taxonomy" id="61186"/>
    <lineage>
        <taxon>Eukaryota</taxon>
        <taxon>Fungi</taxon>
        <taxon>Dikarya</taxon>
        <taxon>Ascomycota</taxon>
        <taxon>Pezizomycotina</taxon>
        <taxon>Leotiomycetes</taxon>
        <taxon>Helotiales</taxon>
        <taxon>Sclerotiniaceae</taxon>
        <taxon>Monilinia</taxon>
    </lineage>
</organism>
<evidence type="ECO:0000313" key="3">
    <source>
        <dbReference type="Proteomes" id="UP000326757"/>
    </source>
</evidence>
<name>A0A5N6JWN6_MONLA</name>
<protein>
    <submittedName>
        <fullName evidence="2">Uncharacterized protein</fullName>
    </submittedName>
</protein>
<reference evidence="2 3" key="1">
    <citation type="submission" date="2019-06" db="EMBL/GenBank/DDBJ databases">
        <title>Genome Sequence of the Brown Rot Fungal Pathogen Monilinia laxa.</title>
        <authorList>
            <person name="De Miccolis Angelini R.M."/>
            <person name="Landi L."/>
            <person name="Abate D."/>
            <person name="Pollastro S."/>
            <person name="Romanazzi G."/>
            <person name="Faretra F."/>
        </authorList>
    </citation>
    <scope>NUCLEOTIDE SEQUENCE [LARGE SCALE GENOMIC DNA]</scope>
    <source>
        <strain evidence="2 3">Mlax316</strain>
    </source>
</reference>
<gene>
    <name evidence="2" type="ORF">EYC80_007670</name>
</gene>
<dbReference type="EMBL" id="VIGI01000012">
    <property type="protein sequence ID" value="KAB8293348.1"/>
    <property type="molecule type" value="Genomic_DNA"/>
</dbReference>
<feature type="region of interest" description="Disordered" evidence="1">
    <location>
        <begin position="176"/>
        <end position="304"/>
    </location>
</feature>
<sequence>MSNSKSPSINPSPPVSSSQNKNEDENENQVDNGWVTMTEISISRNGDIECSSPLKGLILQESLSKDPTPASPLRKERILPANNVTYMSSTVNFEALPEASSEALRHVELEGMIHHQGGAGEGLCLMMKSGYGNGHDVHESSYMDMDMDLDNDDDEDEAGNETESSYTFAPVITLNEMSPNSNLHPPHRCQPPISSIPRTPHHPTPLELNQLFPRLPGTPPTITKTTHHQGHPPPILHPAKILTPQSKTSRKSRKHKQKTKQRQRQQQNSTVQDGGSKTTNIPSDTDIDMQQSPQPTNSTYTESE</sequence>
<feature type="compositionally biased region" description="Basic residues" evidence="1">
    <location>
        <begin position="248"/>
        <end position="263"/>
    </location>
</feature>
<feature type="region of interest" description="Disordered" evidence="1">
    <location>
        <begin position="1"/>
        <end position="34"/>
    </location>
</feature>
<dbReference type="Proteomes" id="UP000326757">
    <property type="component" value="Unassembled WGS sequence"/>
</dbReference>
<accession>A0A5N6JWN6</accession>
<evidence type="ECO:0000256" key="1">
    <source>
        <dbReference type="SAM" id="MobiDB-lite"/>
    </source>
</evidence>
<evidence type="ECO:0000313" key="2">
    <source>
        <dbReference type="EMBL" id="KAB8293348.1"/>
    </source>
</evidence>
<proteinExistence type="predicted"/>
<dbReference type="AlphaFoldDB" id="A0A5N6JWN6"/>
<dbReference type="OrthoDB" id="3562838at2759"/>
<feature type="compositionally biased region" description="Polar residues" evidence="1">
    <location>
        <begin position="271"/>
        <end position="304"/>
    </location>
</feature>
<keyword evidence="3" id="KW-1185">Reference proteome</keyword>
<feature type="compositionally biased region" description="Low complexity" evidence="1">
    <location>
        <begin position="1"/>
        <end position="20"/>
    </location>
</feature>
<comment type="caution">
    <text evidence="2">The sequence shown here is derived from an EMBL/GenBank/DDBJ whole genome shotgun (WGS) entry which is preliminary data.</text>
</comment>